<evidence type="ECO:0000313" key="2">
    <source>
        <dbReference type="Proteomes" id="UP000569903"/>
    </source>
</evidence>
<evidence type="ECO:0000313" key="1">
    <source>
        <dbReference type="EMBL" id="MBC1456747.1"/>
    </source>
</evidence>
<dbReference type="EMBL" id="JAARQN010000001">
    <property type="protein sequence ID" value="MBC1456747.1"/>
    <property type="molecule type" value="Genomic_DNA"/>
</dbReference>
<name>A0A841YVV2_9LIST</name>
<gene>
    <name evidence="1" type="ORF">HB850_03195</name>
</gene>
<organism evidence="1 2">
    <name type="scientific">Listeria newyorkensis</name>
    <dbReference type="NCBI Taxonomy" id="1497681"/>
    <lineage>
        <taxon>Bacteria</taxon>
        <taxon>Bacillati</taxon>
        <taxon>Bacillota</taxon>
        <taxon>Bacilli</taxon>
        <taxon>Bacillales</taxon>
        <taxon>Listeriaceae</taxon>
        <taxon>Listeria</taxon>
    </lineage>
</organism>
<comment type="caution">
    <text evidence="1">The sequence shown here is derived from an EMBL/GenBank/DDBJ whole genome shotgun (WGS) entry which is preliminary data.</text>
</comment>
<proteinExistence type="predicted"/>
<accession>A0A841YVV2</accession>
<sequence>MTPKKIAIVGSCLTRDNFNTTFNPDYKDFFECVLHQHQCSFLSLMSPALPLVEDEETAKMNAFTGWHYKTEHTKEFLSLIQTRKPEYLLLDAYADIYLGVVEAAQGYFTYNPKFKDVPPVKDSEAIWMITADFESYFKAWMQHVDAFFQFLQEEVPFCKIILVKARFEDLFEDGSSLNEWRAGRKYPTVDVERLNGIWDMLDQYMEDHFDVQILDMTQKGYTLDKDHPWGSFYVHYTKDFYHDFLHQLKELTHGDEIER</sequence>
<dbReference type="Proteomes" id="UP000569903">
    <property type="component" value="Unassembled WGS sequence"/>
</dbReference>
<reference evidence="1 2" key="1">
    <citation type="submission" date="2020-03" db="EMBL/GenBank/DDBJ databases">
        <title>Soil Listeria distribution.</title>
        <authorList>
            <person name="Liao J."/>
            <person name="Wiedmann M."/>
        </authorList>
    </citation>
    <scope>NUCLEOTIDE SEQUENCE [LARGE SCALE GENOMIC DNA]</scope>
    <source>
        <strain evidence="1 2">FSL L7-1614</strain>
    </source>
</reference>
<dbReference type="AlphaFoldDB" id="A0A841YVV2"/>
<dbReference type="InterPro" id="IPR046237">
    <property type="entry name" value="DUF6270"/>
</dbReference>
<protein>
    <submittedName>
        <fullName evidence="1">Uncharacterized protein</fullName>
    </submittedName>
</protein>
<dbReference type="Pfam" id="PF19786">
    <property type="entry name" value="DUF6270"/>
    <property type="match status" value="1"/>
</dbReference>